<dbReference type="Proteomes" id="UP001163324">
    <property type="component" value="Chromosome 8"/>
</dbReference>
<evidence type="ECO:0000313" key="1">
    <source>
        <dbReference type="EMBL" id="KAI9897038.1"/>
    </source>
</evidence>
<reference evidence="1" key="1">
    <citation type="submission" date="2022-10" db="EMBL/GenBank/DDBJ databases">
        <title>Complete Genome of Trichothecium roseum strain YXFP-22015, a Plant Pathogen Isolated from Citrus.</title>
        <authorList>
            <person name="Wang Y."/>
            <person name="Zhu L."/>
        </authorList>
    </citation>
    <scope>NUCLEOTIDE SEQUENCE</scope>
    <source>
        <strain evidence="1">YXFP-22015</strain>
    </source>
</reference>
<keyword evidence="2" id="KW-1185">Reference proteome</keyword>
<name>A0ACC0USR3_9HYPO</name>
<organism evidence="1 2">
    <name type="scientific">Trichothecium roseum</name>
    <dbReference type="NCBI Taxonomy" id="47278"/>
    <lineage>
        <taxon>Eukaryota</taxon>
        <taxon>Fungi</taxon>
        <taxon>Dikarya</taxon>
        <taxon>Ascomycota</taxon>
        <taxon>Pezizomycotina</taxon>
        <taxon>Sordariomycetes</taxon>
        <taxon>Hypocreomycetidae</taxon>
        <taxon>Hypocreales</taxon>
        <taxon>Hypocreales incertae sedis</taxon>
        <taxon>Trichothecium</taxon>
    </lineage>
</organism>
<protein>
    <submittedName>
        <fullName evidence="1">Uncharacterized protein</fullName>
    </submittedName>
</protein>
<comment type="caution">
    <text evidence="1">The sequence shown here is derived from an EMBL/GenBank/DDBJ whole genome shotgun (WGS) entry which is preliminary data.</text>
</comment>
<evidence type="ECO:0000313" key="2">
    <source>
        <dbReference type="Proteomes" id="UP001163324"/>
    </source>
</evidence>
<dbReference type="EMBL" id="CM047947">
    <property type="protein sequence ID" value="KAI9897038.1"/>
    <property type="molecule type" value="Genomic_DNA"/>
</dbReference>
<proteinExistence type="predicted"/>
<gene>
    <name evidence="1" type="ORF">N3K66_008060</name>
</gene>
<sequence>MSQQPYQPSPSGQPREGSANRTALPTRPTSSKPRDDAPPIKRDFSESTLRPDARVPRRNQGSLSPESRDSPMYDDLGSSGATSPGSTIAESATKPSPPPGSNSSQGGQVCSNCGTTRTPLWRRSPQGATICNACGLYLKARNASRPTGFLKKPPKVVHEPGSRQPSAQPAAPDGQKAAANVPGATYVSAEQTPSGTCPGGGRCNGTGGAEGCHGCPAYNNRLSKSANLNVNRKGCSGRAEPPEGPPPVDVNALESQQGGADTTVVIACQNCGTTITPLWRRDESGHTICNACGLYYKLHNTHRPVTMKKATIKRRKRIIPAQGEDEDVTDTGDCLSFERTPERGSMNDDGSVNLGFRRQESQPMALEPRSVMRQDRQGSPLLASSDLAVYHQQSLRPLPTKHPSSGDDNRLPPISAMGAAMSNSRQPSLSPSSYMSPGRKRSFSSHVDTEMRDAPLAEDSNPKRLSSIRSLLQAHSDTEGHPDYSLPPLRSPGTTAHSAPSPVMCSRDQTPAVSEAGEKSKAERRAALQREAEMMREILAEKEKELMALGTD</sequence>
<accession>A0ACC0USR3</accession>